<sequence length="135" mass="14053">MVADAPAPREGRSVGGTGPYAGAVIYKLLPTTEWDAACQRGRFTGSAVDREDGYLHFSAADQVVETARRHFGGATGLTLLTVDPARLGAALRWEASRGGALFPHLYGDLPVDAVVVAEALPVDRPAADAVAALLP</sequence>
<dbReference type="Proteomes" id="UP000199504">
    <property type="component" value="Unassembled WGS sequence"/>
</dbReference>
<dbReference type="PANTHER" id="PTHR34129">
    <property type="entry name" value="BLR1139 PROTEIN"/>
    <property type="match status" value="1"/>
</dbReference>
<dbReference type="Pfam" id="PF06108">
    <property type="entry name" value="DUF952"/>
    <property type="match status" value="1"/>
</dbReference>
<name>A0A1C4Z859_9ACTN</name>
<dbReference type="Gene3D" id="3.20.170.20">
    <property type="entry name" value="Protein of unknown function DUF952"/>
    <property type="match status" value="1"/>
</dbReference>
<dbReference type="EMBL" id="FMCX01000005">
    <property type="protein sequence ID" value="SCF29149.1"/>
    <property type="molecule type" value="Genomic_DNA"/>
</dbReference>
<gene>
    <name evidence="1" type="ORF">GA0070564_105171</name>
</gene>
<evidence type="ECO:0000313" key="2">
    <source>
        <dbReference type="Proteomes" id="UP000199504"/>
    </source>
</evidence>
<dbReference type="AlphaFoldDB" id="A0A1C4Z859"/>
<keyword evidence="2" id="KW-1185">Reference proteome</keyword>
<proteinExistence type="predicted"/>
<organism evidence="1 2">
    <name type="scientific">Micromonospora mirobrigensis</name>
    <dbReference type="NCBI Taxonomy" id="262898"/>
    <lineage>
        <taxon>Bacteria</taxon>
        <taxon>Bacillati</taxon>
        <taxon>Actinomycetota</taxon>
        <taxon>Actinomycetes</taxon>
        <taxon>Micromonosporales</taxon>
        <taxon>Micromonosporaceae</taxon>
        <taxon>Micromonospora</taxon>
    </lineage>
</organism>
<accession>A0A1C4Z859</accession>
<evidence type="ECO:0000313" key="1">
    <source>
        <dbReference type="EMBL" id="SCF29149.1"/>
    </source>
</evidence>
<dbReference type="PANTHER" id="PTHR34129:SF1">
    <property type="entry name" value="DUF952 DOMAIN-CONTAINING PROTEIN"/>
    <property type="match status" value="1"/>
</dbReference>
<dbReference type="STRING" id="262898.GA0070564_105171"/>
<dbReference type="InterPro" id="IPR009297">
    <property type="entry name" value="DUF952"/>
</dbReference>
<reference evidence="2" key="1">
    <citation type="submission" date="2016-06" db="EMBL/GenBank/DDBJ databases">
        <authorList>
            <person name="Varghese N."/>
            <person name="Submissions Spin"/>
        </authorList>
    </citation>
    <scope>NUCLEOTIDE SEQUENCE [LARGE SCALE GENOMIC DNA]</scope>
    <source>
        <strain evidence="2">DSM 44830</strain>
    </source>
</reference>
<dbReference type="SUPFAM" id="SSF56399">
    <property type="entry name" value="ADP-ribosylation"/>
    <property type="match status" value="1"/>
</dbReference>
<protein>
    <submittedName>
        <fullName evidence="1">Uncharacterized conserved protein, DUF952 family</fullName>
    </submittedName>
</protein>